<sequence>MGLKNIFSKKRSPSASAPSQPTSTTTSTPTANTPPTFPQKQSSTNDSSIPNPKGRESSQPPNNNSDTNQSYGSGSGSGSSTVGSSSAINGRPRARTRRSTISEQKRISSIPTSFLRQSNTLSPNYSDNSYNSSSLDNKNSNSTSHKRVVSSVSSASRFMPALDASASNVPEELIPIVTLINAQQARTYCEMFVQVPLSQIQQQPSNQHDNTEIPTEWSVVSAKLSGTELGIWEMDDTTAMEARNDDNGGFKPIYINVADSEFAYETNDDPILKKKCFDLKIWLTNEKMYWIRFANKEDAEFMYSSLLLSQFEFKQLQESFTGALLSSKAIHFSDIRTLLAPNNKHERDEWCVVRFPFLNNKWIRCFVVVVPRASKKKHGKIEFYTSSNRNKKNLLASLVNVRTCSSVYPENPSFIDSNSLLRITGENYINEELLNKVISGEINTDGSRSRSSSMAKSTSLKKKRSTGSLMSLGKKNNSNSNGTSSPMHSRTNSLRTHSRQHSSMSVTSDPRATKKMSNATIIRTHLVS</sequence>
<name>A0ACB5T6F9_AMBMO</name>
<evidence type="ECO:0000313" key="1">
    <source>
        <dbReference type="EMBL" id="GME82618.1"/>
    </source>
</evidence>
<accession>A0ACB5T6F9</accession>
<dbReference type="Proteomes" id="UP001165064">
    <property type="component" value="Unassembled WGS sequence"/>
</dbReference>
<gene>
    <name evidence="1" type="ORF">Amon02_000563100</name>
</gene>
<protein>
    <submittedName>
        <fullName evidence="1">Unnamed protein product</fullName>
    </submittedName>
</protein>
<reference evidence="1" key="1">
    <citation type="submission" date="2023-04" db="EMBL/GenBank/DDBJ databases">
        <title>Ambrosiozyma monospora NBRC 10751.</title>
        <authorList>
            <person name="Ichikawa N."/>
            <person name="Sato H."/>
            <person name="Tonouchi N."/>
        </authorList>
    </citation>
    <scope>NUCLEOTIDE SEQUENCE</scope>
    <source>
        <strain evidence="1">NBRC 10751</strain>
    </source>
</reference>
<dbReference type="EMBL" id="BSXS01004221">
    <property type="protein sequence ID" value="GME82618.1"/>
    <property type="molecule type" value="Genomic_DNA"/>
</dbReference>
<proteinExistence type="predicted"/>
<keyword evidence="2" id="KW-1185">Reference proteome</keyword>
<organism evidence="1 2">
    <name type="scientific">Ambrosiozyma monospora</name>
    <name type="common">Yeast</name>
    <name type="synonym">Endomycopsis monosporus</name>
    <dbReference type="NCBI Taxonomy" id="43982"/>
    <lineage>
        <taxon>Eukaryota</taxon>
        <taxon>Fungi</taxon>
        <taxon>Dikarya</taxon>
        <taxon>Ascomycota</taxon>
        <taxon>Saccharomycotina</taxon>
        <taxon>Pichiomycetes</taxon>
        <taxon>Pichiales</taxon>
        <taxon>Pichiaceae</taxon>
        <taxon>Ambrosiozyma</taxon>
    </lineage>
</organism>
<comment type="caution">
    <text evidence="1">The sequence shown here is derived from an EMBL/GenBank/DDBJ whole genome shotgun (WGS) entry which is preliminary data.</text>
</comment>
<evidence type="ECO:0000313" key="2">
    <source>
        <dbReference type="Proteomes" id="UP001165064"/>
    </source>
</evidence>